<dbReference type="CDD" id="cd06259">
    <property type="entry name" value="YdcF-like"/>
    <property type="match status" value="1"/>
</dbReference>
<feature type="domain" description="DUF218" evidence="1">
    <location>
        <begin position="40"/>
        <end position="185"/>
    </location>
</feature>
<dbReference type="GO" id="GO:0005886">
    <property type="term" value="C:plasma membrane"/>
    <property type="evidence" value="ECO:0007669"/>
    <property type="project" value="TreeGrafter"/>
</dbReference>
<dbReference type="Pfam" id="PF02698">
    <property type="entry name" value="DUF218"/>
    <property type="match status" value="1"/>
</dbReference>
<dbReference type="PANTHER" id="PTHR30336">
    <property type="entry name" value="INNER MEMBRANE PROTEIN, PROBABLE PERMEASE"/>
    <property type="match status" value="1"/>
</dbReference>
<evidence type="ECO:0000259" key="1">
    <source>
        <dbReference type="Pfam" id="PF02698"/>
    </source>
</evidence>
<dbReference type="PANTHER" id="PTHR30336:SF20">
    <property type="entry name" value="DUF218 DOMAIN-CONTAINING PROTEIN"/>
    <property type="match status" value="1"/>
</dbReference>
<dbReference type="InterPro" id="IPR051599">
    <property type="entry name" value="Cell_Envelope_Assoc"/>
</dbReference>
<keyword evidence="3" id="KW-1185">Reference proteome</keyword>
<dbReference type="AlphaFoldDB" id="A0A238XGZ5"/>
<dbReference type="InterPro" id="IPR003848">
    <property type="entry name" value="DUF218"/>
</dbReference>
<dbReference type="Proteomes" id="UP000198348">
    <property type="component" value="Unassembled WGS sequence"/>
</dbReference>
<evidence type="ECO:0000313" key="2">
    <source>
        <dbReference type="EMBL" id="SNR58276.1"/>
    </source>
</evidence>
<accession>A0A238XGZ5</accession>
<dbReference type="InterPro" id="IPR014729">
    <property type="entry name" value="Rossmann-like_a/b/a_fold"/>
</dbReference>
<dbReference type="EMBL" id="FZNW01000011">
    <property type="protein sequence ID" value="SNR58276.1"/>
    <property type="molecule type" value="Genomic_DNA"/>
</dbReference>
<evidence type="ECO:0000313" key="3">
    <source>
        <dbReference type="Proteomes" id="UP000198348"/>
    </source>
</evidence>
<sequence length="207" mass="22279">MVRWVLRALTGLVLIALLVTAGTGFRVWYVARDDDRTRADAIVVLGAAQYNGTPSSVFRARLGHAKDLYDEGAAPLLVTTGGSRSGDAYTEADAGARWLREQGVDPSARLAVAEGVDTYGSLEAAADELHDRGLESVVVVSDPWHSLRARTMARDLGLDAWTSPTHSGPVVQTRRTQLRYIVRETGALLYYRVSAEPADRLGGTGLG</sequence>
<name>A0A238XGZ5_9PSEU</name>
<dbReference type="Gene3D" id="3.40.50.620">
    <property type="entry name" value="HUPs"/>
    <property type="match status" value="1"/>
</dbReference>
<proteinExistence type="predicted"/>
<organism evidence="2 3">
    <name type="scientific">Haloechinothrix alba</name>
    <dbReference type="NCBI Taxonomy" id="664784"/>
    <lineage>
        <taxon>Bacteria</taxon>
        <taxon>Bacillati</taxon>
        <taxon>Actinomycetota</taxon>
        <taxon>Actinomycetes</taxon>
        <taxon>Pseudonocardiales</taxon>
        <taxon>Pseudonocardiaceae</taxon>
        <taxon>Haloechinothrix</taxon>
    </lineage>
</organism>
<protein>
    <submittedName>
        <fullName evidence="2">Uncharacterized SAM-binding protein YcdF, DUF218 family</fullName>
    </submittedName>
</protein>
<dbReference type="OrthoDB" id="9782395at2"/>
<reference evidence="2 3" key="1">
    <citation type="submission" date="2017-06" db="EMBL/GenBank/DDBJ databases">
        <authorList>
            <person name="Kim H.J."/>
            <person name="Triplett B.A."/>
        </authorList>
    </citation>
    <scope>NUCLEOTIDE SEQUENCE [LARGE SCALE GENOMIC DNA]</scope>
    <source>
        <strain evidence="2 3">DSM 45207</strain>
    </source>
</reference>
<gene>
    <name evidence="2" type="ORF">SAMN06265360_1115</name>
</gene>